<dbReference type="PROSITE" id="PS50943">
    <property type="entry name" value="HTH_CROC1"/>
    <property type="match status" value="1"/>
</dbReference>
<dbReference type="GO" id="GO:0005829">
    <property type="term" value="C:cytosol"/>
    <property type="evidence" value="ECO:0007669"/>
    <property type="project" value="TreeGrafter"/>
</dbReference>
<dbReference type="EMBL" id="CP053452">
    <property type="protein sequence ID" value="QJX00048.1"/>
    <property type="molecule type" value="Genomic_DNA"/>
</dbReference>
<dbReference type="PANTHER" id="PTHR46797">
    <property type="entry name" value="HTH-TYPE TRANSCRIPTIONAL REGULATOR"/>
    <property type="match status" value="1"/>
</dbReference>
<dbReference type="InterPro" id="IPR010982">
    <property type="entry name" value="Lambda_DNA-bd_dom_sf"/>
</dbReference>
<feature type="region of interest" description="Disordered" evidence="2">
    <location>
        <begin position="77"/>
        <end position="99"/>
    </location>
</feature>
<evidence type="ECO:0000256" key="2">
    <source>
        <dbReference type="SAM" id="MobiDB-lite"/>
    </source>
</evidence>
<dbReference type="RefSeq" id="WP_171474888.1">
    <property type="nucleotide sequence ID" value="NZ_CP053452.2"/>
</dbReference>
<organism evidence="4 5">
    <name type="scientific">Frigoriglobus tundricola</name>
    <dbReference type="NCBI Taxonomy" id="2774151"/>
    <lineage>
        <taxon>Bacteria</taxon>
        <taxon>Pseudomonadati</taxon>
        <taxon>Planctomycetota</taxon>
        <taxon>Planctomycetia</taxon>
        <taxon>Gemmatales</taxon>
        <taxon>Gemmataceae</taxon>
        <taxon>Frigoriglobus</taxon>
    </lineage>
</organism>
<evidence type="ECO:0000313" key="5">
    <source>
        <dbReference type="Proteomes" id="UP000503447"/>
    </source>
</evidence>
<dbReference type="PANTHER" id="PTHR46797:SF1">
    <property type="entry name" value="METHYLPHOSPHONATE SYNTHASE"/>
    <property type="match status" value="1"/>
</dbReference>
<sequence>MAKEPEKQTGGLLPSGFGPVLRRIREEKGLTQKRVGDTAGVHPNTVAKMERSEIEPSWPMVLALAQALGVDCTAFNAAPADEQPAAEEKPAPKKKGGKK</sequence>
<dbReference type="GO" id="GO:0003700">
    <property type="term" value="F:DNA-binding transcription factor activity"/>
    <property type="evidence" value="ECO:0007669"/>
    <property type="project" value="TreeGrafter"/>
</dbReference>
<dbReference type="KEGG" id="ftj:FTUN_7671"/>
<dbReference type="AlphaFoldDB" id="A0A6M5Z0X9"/>
<reference evidence="5" key="1">
    <citation type="submission" date="2020-05" db="EMBL/GenBank/DDBJ databases">
        <title>Frigoriglobus tundricola gen. nov., sp. nov., a psychrotolerant cellulolytic planctomycete of the family Gemmataceae with two divergent copies of 16S rRNA gene.</title>
        <authorList>
            <person name="Kulichevskaya I.S."/>
            <person name="Ivanova A.A."/>
            <person name="Naumoff D.G."/>
            <person name="Beletsky A.V."/>
            <person name="Rijpstra W.I.C."/>
            <person name="Sinninghe Damste J.S."/>
            <person name="Mardanov A.V."/>
            <person name="Ravin N.V."/>
            <person name="Dedysh S.N."/>
        </authorList>
    </citation>
    <scope>NUCLEOTIDE SEQUENCE [LARGE SCALE GENOMIC DNA]</scope>
    <source>
        <strain evidence="5">PL17</strain>
    </source>
</reference>
<dbReference type="SMART" id="SM00530">
    <property type="entry name" value="HTH_XRE"/>
    <property type="match status" value="1"/>
</dbReference>
<evidence type="ECO:0000259" key="3">
    <source>
        <dbReference type="PROSITE" id="PS50943"/>
    </source>
</evidence>
<dbReference type="Pfam" id="PF13560">
    <property type="entry name" value="HTH_31"/>
    <property type="match status" value="1"/>
</dbReference>
<gene>
    <name evidence="4" type="ORF">FTUN_7671</name>
</gene>
<keyword evidence="5" id="KW-1185">Reference proteome</keyword>
<evidence type="ECO:0000256" key="1">
    <source>
        <dbReference type="ARBA" id="ARBA00023125"/>
    </source>
</evidence>
<dbReference type="InterPro" id="IPR050807">
    <property type="entry name" value="TransReg_Diox_bact_type"/>
</dbReference>
<dbReference type="CDD" id="cd00093">
    <property type="entry name" value="HTH_XRE"/>
    <property type="match status" value="1"/>
</dbReference>
<accession>A0A6M5Z0X9</accession>
<feature type="region of interest" description="Disordered" evidence="2">
    <location>
        <begin position="1"/>
        <end position="20"/>
    </location>
</feature>
<dbReference type="Gene3D" id="1.10.260.40">
    <property type="entry name" value="lambda repressor-like DNA-binding domains"/>
    <property type="match status" value="1"/>
</dbReference>
<feature type="domain" description="HTH cro/C1-type" evidence="3">
    <location>
        <begin position="21"/>
        <end position="75"/>
    </location>
</feature>
<name>A0A6M5Z0X9_9BACT</name>
<dbReference type="GO" id="GO:0003677">
    <property type="term" value="F:DNA binding"/>
    <property type="evidence" value="ECO:0007669"/>
    <property type="project" value="UniProtKB-KW"/>
</dbReference>
<evidence type="ECO:0000313" key="4">
    <source>
        <dbReference type="EMBL" id="QJX00048.1"/>
    </source>
</evidence>
<dbReference type="InterPro" id="IPR001387">
    <property type="entry name" value="Cro/C1-type_HTH"/>
</dbReference>
<dbReference type="SUPFAM" id="SSF47413">
    <property type="entry name" value="lambda repressor-like DNA-binding domains"/>
    <property type="match status" value="1"/>
</dbReference>
<dbReference type="Proteomes" id="UP000503447">
    <property type="component" value="Chromosome"/>
</dbReference>
<protein>
    <recommendedName>
        <fullName evidence="3">HTH cro/C1-type domain-containing protein</fullName>
    </recommendedName>
</protein>
<proteinExistence type="predicted"/>
<keyword evidence="1" id="KW-0238">DNA-binding</keyword>